<proteinExistence type="predicted"/>
<dbReference type="STRING" id="336292.SAMN05660710_01244"/>
<dbReference type="PANTHER" id="PTHR33802">
    <property type="entry name" value="SI:CH211-161H7.5-RELATED"/>
    <property type="match status" value="1"/>
</dbReference>
<evidence type="ECO:0000313" key="2">
    <source>
        <dbReference type="EMBL" id="SCY30791.1"/>
    </source>
</evidence>
<dbReference type="InterPro" id="IPR038330">
    <property type="entry name" value="TspO/MBR-related_sf"/>
</dbReference>
<keyword evidence="1" id="KW-0812">Transmembrane</keyword>
<feature type="transmembrane region" description="Helical" evidence="1">
    <location>
        <begin position="51"/>
        <end position="72"/>
    </location>
</feature>
<keyword evidence="3" id="KW-1185">Reference proteome</keyword>
<evidence type="ECO:0000313" key="3">
    <source>
        <dbReference type="Proteomes" id="UP000199502"/>
    </source>
</evidence>
<name>A0A1G5EVF6_9RHOB</name>
<reference evidence="2 3" key="1">
    <citation type="submission" date="2016-10" db="EMBL/GenBank/DDBJ databases">
        <authorList>
            <person name="de Groot N.N."/>
        </authorList>
    </citation>
    <scope>NUCLEOTIDE SEQUENCE [LARGE SCALE GENOMIC DNA]</scope>
    <source>
        <strain evidence="2 3">CGMCC 1.8925</strain>
    </source>
</reference>
<dbReference type="OrthoDB" id="5189031at2"/>
<dbReference type="EMBL" id="FMVT01000003">
    <property type="protein sequence ID" value="SCY30791.1"/>
    <property type="molecule type" value="Genomic_DNA"/>
</dbReference>
<dbReference type="Gene3D" id="1.20.1260.100">
    <property type="entry name" value="TspO/MBR protein"/>
    <property type="match status" value="1"/>
</dbReference>
<feature type="transmembrane region" description="Helical" evidence="1">
    <location>
        <begin position="163"/>
        <end position="183"/>
    </location>
</feature>
<keyword evidence="1" id="KW-0472">Membrane</keyword>
<keyword evidence="1" id="KW-1133">Transmembrane helix</keyword>
<dbReference type="Proteomes" id="UP000199502">
    <property type="component" value="Unassembled WGS sequence"/>
</dbReference>
<accession>A0A1G5EVF6</accession>
<dbReference type="PANTHER" id="PTHR33802:SF1">
    <property type="entry name" value="XK-RELATED PROTEIN"/>
    <property type="match status" value="1"/>
</dbReference>
<feature type="transmembrane region" description="Helical" evidence="1">
    <location>
        <begin position="84"/>
        <end position="101"/>
    </location>
</feature>
<feature type="transmembrane region" description="Helical" evidence="1">
    <location>
        <begin position="214"/>
        <end position="233"/>
    </location>
</feature>
<dbReference type="RefSeq" id="WP_090741334.1">
    <property type="nucleotide sequence ID" value="NZ_FMVT01000003.1"/>
</dbReference>
<dbReference type="AlphaFoldDB" id="A0A1G5EVF6"/>
<protein>
    <submittedName>
        <fullName evidence="2">TspO and MBR related proteins</fullName>
    </submittedName>
</protein>
<gene>
    <name evidence="2" type="ORF">SAMN05660710_01244</name>
</gene>
<sequence>MSRTARPWAIAVLVAAVAFAASPIIFPEFAGYRPDLFPIPQEDPPVQPAGWAFSIWGLIYAWLIAGAGYGLWKRADAPDWQAMRPPLLGSLVVGFFWIPVANRMPGLATLMILAMLAGALVAMLRAGESDPWWQRRPVALYAGWLTAASGVSIGVWLGGHGVMSPEAAAVLCLLGVTALALAVQGRRPREWAYGAAVLWALVGVIAANAGAGRWLIALLAALGAAALLGRIWTNRRQA</sequence>
<feature type="transmembrane region" description="Helical" evidence="1">
    <location>
        <begin position="138"/>
        <end position="157"/>
    </location>
</feature>
<organism evidence="2 3">
    <name type="scientific">Paracoccus tibetensis</name>
    <dbReference type="NCBI Taxonomy" id="336292"/>
    <lineage>
        <taxon>Bacteria</taxon>
        <taxon>Pseudomonadati</taxon>
        <taxon>Pseudomonadota</taxon>
        <taxon>Alphaproteobacteria</taxon>
        <taxon>Rhodobacterales</taxon>
        <taxon>Paracoccaceae</taxon>
        <taxon>Paracoccus</taxon>
    </lineage>
</organism>
<feature type="transmembrane region" description="Helical" evidence="1">
    <location>
        <begin position="190"/>
        <end position="208"/>
    </location>
</feature>
<evidence type="ECO:0000256" key="1">
    <source>
        <dbReference type="SAM" id="Phobius"/>
    </source>
</evidence>
<feature type="transmembrane region" description="Helical" evidence="1">
    <location>
        <begin position="107"/>
        <end position="126"/>
    </location>
</feature>